<reference evidence="1 2" key="1">
    <citation type="submission" date="2013-06" db="EMBL/GenBank/DDBJ databases">
        <authorList>
            <person name="Weinstock G."/>
            <person name="Sodergren E."/>
            <person name="Clifton S."/>
            <person name="Fulton L."/>
            <person name="Fulton B."/>
            <person name="Courtney L."/>
            <person name="Fronick C."/>
            <person name="Harrison M."/>
            <person name="Strong C."/>
            <person name="Farmer C."/>
            <person name="Delahaunty K."/>
            <person name="Markovic C."/>
            <person name="Hall O."/>
            <person name="Minx P."/>
            <person name="Tomlinson C."/>
            <person name="Mitreva M."/>
            <person name="Nelson J."/>
            <person name="Hou S."/>
            <person name="Wollam A."/>
            <person name="Pepin K.H."/>
            <person name="Johnson M."/>
            <person name="Bhonagiri V."/>
            <person name="Nash W.E."/>
            <person name="Warren W."/>
            <person name="Chinwalla A."/>
            <person name="Mardis E.R."/>
            <person name="Wilson R.K."/>
        </authorList>
    </citation>
    <scope>NUCLEOTIDE SEQUENCE [LARGE SCALE GENOMIC DNA]</scope>
    <source>
        <strain evidence="1 2">ATCC 51271</strain>
    </source>
</reference>
<evidence type="ECO:0000313" key="2">
    <source>
        <dbReference type="Proteomes" id="UP000018227"/>
    </source>
</evidence>
<accession>V2Y7I4</accession>
<dbReference type="AlphaFoldDB" id="V2Y7I4"/>
<comment type="caution">
    <text evidence="1">The sequence shown here is derived from an EMBL/GenBank/DDBJ whole genome shotgun (WGS) entry which is preliminary data.</text>
</comment>
<proteinExistence type="predicted"/>
<name>V2Y7I4_9FIRM</name>
<gene>
    <name evidence="1" type="ORF">GCWU0000282_000408</name>
</gene>
<sequence>MTAVKDYTVHIDSKKRITLRGALYKYYNVKEYDNGCIVLEPRELTIPDGISVKTLEDMDKAVNNFKSGKISEPIDLSDF</sequence>
<dbReference type="OrthoDB" id="361390at2"/>
<dbReference type="HOGENOM" id="CLU_176906_0_0_9"/>
<dbReference type="RefSeq" id="WP_023353311.1">
    <property type="nucleotide sequence ID" value="NZ_KI535366.1"/>
</dbReference>
<protein>
    <submittedName>
        <fullName evidence="1">Uncharacterized protein</fullName>
    </submittedName>
</protein>
<evidence type="ECO:0000313" key="1">
    <source>
        <dbReference type="EMBL" id="ESL04062.1"/>
    </source>
</evidence>
<keyword evidence="2" id="KW-1185">Reference proteome</keyword>
<dbReference type="STRING" id="592026.GCWU0000282_000408"/>
<dbReference type="Proteomes" id="UP000018227">
    <property type="component" value="Unassembled WGS sequence"/>
</dbReference>
<dbReference type="eggNOG" id="ENOG503344K">
    <property type="taxonomic scope" value="Bacteria"/>
</dbReference>
<dbReference type="EMBL" id="ACIL03000005">
    <property type="protein sequence ID" value="ESL04062.1"/>
    <property type="molecule type" value="Genomic_DNA"/>
</dbReference>
<organism evidence="1 2">
    <name type="scientific">Catonella morbi ATCC 51271</name>
    <dbReference type="NCBI Taxonomy" id="592026"/>
    <lineage>
        <taxon>Bacteria</taxon>
        <taxon>Bacillati</taxon>
        <taxon>Bacillota</taxon>
        <taxon>Clostridia</taxon>
        <taxon>Lachnospirales</taxon>
        <taxon>Lachnospiraceae</taxon>
        <taxon>Catonella</taxon>
    </lineage>
</organism>